<feature type="compositionally biased region" description="Polar residues" evidence="1">
    <location>
        <begin position="8"/>
        <end position="30"/>
    </location>
</feature>
<dbReference type="KEGG" id="cthe:Chro_2559"/>
<feature type="region of interest" description="Disordered" evidence="1">
    <location>
        <begin position="1"/>
        <end position="42"/>
    </location>
</feature>
<dbReference type="HOGENOM" id="CLU_2615605_0_0_3"/>
<dbReference type="AlphaFoldDB" id="K9TYW9"/>
<dbReference type="EMBL" id="CP003597">
    <property type="protein sequence ID" value="AFY88037.1"/>
    <property type="molecule type" value="Genomic_DNA"/>
</dbReference>
<organism evidence="2 3">
    <name type="scientific">Chroococcidiopsis thermalis (strain PCC 7203)</name>
    <dbReference type="NCBI Taxonomy" id="251229"/>
    <lineage>
        <taxon>Bacteria</taxon>
        <taxon>Bacillati</taxon>
        <taxon>Cyanobacteriota</taxon>
        <taxon>Cyanophyceae</taxon>
        <taxon>Chroococcidiopsidales</taxon>
        <taxon>Chroococcidiopsidaceae</taxon>
        <taxon>Chroococcidiopsis</taxon>
    </lineage>
</organism>
<protein>
    <submittedName>
        <fullName evidence="2">Uncharacterized protein</fullName>
    </submittedName>
</protein>
<gene>
    <name evidence="2" type="ORF">Chro_2559</name>
</gene>
<accession>K9TYW9</accession>
<name>K9TYW9_CHRTP</name>
<reference evidence="2 3" key="1">
    <citation type="submission" date="2012-06" db="EMBL/GenBank/DDBJ databases">
        <title>Finished chromosome of genome of Chroococcidiopsis thermalis PCC 7203.</title>
        <authorList>
            <consortium name="US DOE Joint Genome Institute"/>
            <person name="Gugger M."/>
            <person name="Coursin T."/>
            <person name="Rippka R."/>
            <person name="Tandeau De Marsac N."/>
            <person name="Huntemann M."/>
            <person name="Wei C.-L."/>
            <person name="Han J."/>
            <person name="Detter J.C."/>
            <person name="Han C."/>
            <person name="Tapia R."/>
            <person name="Davenport K."/>
            <person name="Daligault H."/>
            <person name="Erkkila T."/>
            <person name="Gu W."/>
            <person name="Munk A.C.C."/>
            <person name="Teshima H."/>
            <person name="Xu Y."/>
            <person name="Chain P."/>
            <person name="Chen A."/>
            <person name="Krypides N."/>
            <person name="Mavromatis K."/>
            <person name="Markowitz V."/>
            <person name="Szeto E."/>
            <person name="Ivanova N."/>
            <person name="Mikhailova N."/>
            <person name="Ovchinnikova G."/>
            <person name="Pagani I."/>
            <person name="Pati A."/>
            <person name="Goodwin L."/>
            <person name="Peters L."/>
            <person name="Pitluck S."/>
            <person name="Woyke T."/>
            <person name="Kerfeld C."/>
        </authorList>
    </citation>
    <scope>NUCLEOTIDE SEQUENCE [LARGE SCALE GENOMIC DNA]</scope>
    <source>
        <strain evidence="2 3">PCC 7203</strain>
    </source>
</reference>
<evidence type="ECO:0000313" key="3">
    <source>
        <dbReference type="Proteomes" id="UP000010384"/>
    </source>
</evidence>
<dbReference type="InParanoid" id="K9TYW9"/>
<sequence length="78" mass="8591">MYHDRPETQNASYQSETRMQHTNKTRSLLHSQPVAAKDSEGKGKTGVLAIAISDSCSIVRMTIVASDALHLSNDSKFQ</sequence>
<evidence type="ECO:0000256" key="1">
    <source>
        <dbReference type="SAM" id="MobiDB-lite"/>
    </source>
</evidence>
<evidence type="ECO:0000313" key="2">
    <source>
        <dbReference type="EMBL" id="AFY88037.1"/>
    </source>
</evidence>
<keyword evidence="3" id="KW-1185">Reference proteome</keyword>
<proteinExistence type="predicted"/>
<dbReference type="STRING" id="251229.Chro_2559"/>
<dbReference type="Proteomes" id="UP000010384">
    <property type="component" value="Chromosome"/>
</dbReference>